<dbReference type="PANTHER" id="PTHR30478">
    <property type="entry name" value="DNA POLYMERASE III SUBUNIT BETA"/>
    <property type="match status" value="1"/>
</dbReference>
<dbReference type="PIRSF" id="PIRSF000804">
    <property type="entry name" value="DNA_pol_III_b"/>
    <property type="match status" value="1"/>
</dbReference>
<dbReference type="SUPFAM" id="SSF55979">
    <property type="entry name" value="DNA clamp"/>
    <property type="match status" value="3"/>
</dbReference>
<dbReference type="Gene3D" id="3.70.10.10">
    <property type="match status" value="1"/>
</dbReference>
<keyword evidence="7 10" id="KW-0235">DNA replication</keyword>
<dbReference type="Pfam" id="PF00712">
    <property type="entry name" value="DNA_pol3_beta"/>
    <property type="match status" value="1"/>
</dbReference>
<keyword evidence="9" id="KW-0238">DNA-binding</keyword>
<dbReference type="OrthoDB" id="8421503at2"/>
<keyword evidence="4 10" id="KW-0963">Cytoplasm</keyword>
<name>A0A1I2KHG3_9BACI</name>
<dbReference type="Proteomes" id="UP000198897">
    <property type="component" value="Unassembled WGS sequence"/>
</dbReference>
<dbReference type="GO" id="GO:0003677">
    <property type="term" value="F:DNA binding"/>
    <property type="evidence" value="ECO:0007669"/>
    <property type="project" value="UniProtKB-UniRule"/>
</dbReference>
<dbReference type="NCBIfam" id="TIGR00663">
    <property type="entry name" value="dnan"/>
    <property type="match status" value="1"/>
</dbReference>
<comment type="subcellular location">
    <subcellularLocation>
        <location evidence="1 10">Cytoplasm</location>
    </subcellularLocation>
</comment>
<dbReference type="GO" id="GO:0006271">
    <property type="term" value="P:DNA strand elongation involved in DNA replication"/>
    <property type="evidence" value="ECO:0007669"/>
    <property type="project" value="TreeGrafter"/>
</dbReference>
<evidence type="ECO:0000256" key="9">
    <source>
        <dbReference type="ARBA" id="ARBA00023125"/>
    </source>
</evidence>
<reference evidence="15" key="1">
    <citation type="submission" date="2016-10" db="EMBL/GenBank/DDBJ databases">
        <authorList>
            <person name="Varghese N."/>
            <person name="Submissions S."/>
        </authorList>
    </citation>
    <scope>NUCLEOTIDE SEQUENCE [LARGE SCALE GENOMIC DNA]</scope>
    <source>
        <strain evidence="15">FP5</strain>
    </source>
</reference>
<evidence type="ECO:0000256" key="10">
    <source>
        <dbReference type="PIRNR" id="PIRNR000804"/>
    </source>
</evidence>
<dbReference type="AlphaFoldDB" id="A0A1I2KHG3"/>
<evidence type="ECO:0000256" key="7">
    <source>
        <dbReference type="ARBA" id="ARBA00022705"/>
    </source>
</evidence>
<dbReference type="InterPro" id="IPR001001">
    <property type="entry name" value="DNA_polIII_beta"/>
</dbReference>
<dbReference type="InterPro" id="IPR046938">
    <property type="entry name" value="DNA_clamp_sf"/>
</dbReference>
<evidence type="ECO:0000256" key="3">
    <source>
        <dbReference type="ARBA" id="ARBA00021035"/>
    </source>
</evidence>
<dbReference type="SMART" id="SM00480">
    <property type="entry name" value="POL3Bc"/>
    <property type="match status" value="1"/>
</dbReference>
<evidence type="ECO:0000259" key="12">
    <source>
        <dbReference type="Pfam" id="PF02767"/>
    </source>
</evidence>
<evidence type="ECO:0000259" key="13">
    <source>
        <dbReference type="Pfam" id="PF02768"/>
    </source>
</evidence>
<dbReference type="InterPro" id="IPR022637">
    <property type="entry name" value="DNA_polIII_beta_cen"/>
</dbReference>
<feature type="domain" description="DNA polymerase III beta sliding clamp central" evidence="12">
    <location>
        <begin position="137"/>
        <end position="252"/>
    </location>
</feature>
<feature type="domain" description="DNA polymerase III beta sliding clamp C-terminal" evidence="13">
    <location>
        <begin position="255"/>
        <end position="377"/>
    </location>
</feature>
<dbReference type="RefSeq" id="WP_089750508.1">
    <property type="nucleotide sequence ID" value="NZ_FOOG01000004.1"/>
</dbReference>
<keyword evidence="5 10" id="KW-0808">Transferase</keyword>
<evidence type="ECO:0000259" key="11">
    <source>
        <dbReference type="Pfam" id="PF00712"/>
    </source>
</evidence>
<protein>
    <recommendedName>
        <fullName evidence="3 10">Beta sliding clamp</fullName>
    </recommendedName>
</protein>
<evidence type="ECO:0000313" key="14">
    <source>
        <dbReference type="EMBL" id="SFF65729.1"/>
    </source>
</evidence>
<evidence type="ECO:0000256" key="2">
    <source>
        <dbReference type="ARBA" id="ARBA00010752"/>
    </source>
</evidence>
<dbReference type="InterPro" id="IPR022634">
    <property type="entry name" value="DNA_polIII_beta_N"/>
</dbReference>
<keyword evidence="8 10" id="KW-0239">DNA-directed DNA polymerase</keyword>
<comment type="similarity">
    <text evidence="2 10">Belongs to the beta sliding clamp family.</text>
</comment>
<dbReference type="EMBL" id="FOOG01000004">
    <property type="protein sequence ID" value="SFF65729.1"/>
    <property type="molecule type" value="Genomic_DNA"/>
</dbReference>
<keyword evidence="15" id="KW-1185">Reference proteome</keyword>
<gene>
    <name evidence="14" type="ORF">SAMN05216353_104152</name>
</gene>
<evidence type="ECO:0000256" key="1">
    <source>
        <dbReference type="ARBA" id="ARBA00004496"/>
    </source>
</evidence>
<evidence type="ECO:0000256" key="4">
    <source>
        <dbReference type="ARBA" id="ARBA00022490"/>
    </source>
</evidence>
<dbReference type="GO" id="GO:0009360">
    <property type="term" value="C:DNA polymerase III complex"/>
    <property type="evidence" value="ECO:0007669"/>
    <property type="project" value="InterPro"/>
</dbReference>
<feature type="domain" description="DNA polymerase III beta sliding clamp N-terminal" evidence="11">
    <location>
        <begin position="1"/>
        <end position="127"/>
    </location>
</feature>
<dbReference type="InterPro" id="IPR022635">
    <property type="entry name" value="DNA_polIII_beta_C"/>
</dbReference>
<dbReference type="FunFam" id="3.10.150.10:FF:000007">
    <property type="entry name" value="Beta sliding clamp"/>
    <property type="match status" value="1"/>
</dbReference>
<dbReference type="CDD" id="cd00140">
    <property type="entry name" value="beta_clamp"/>
    <property type="match status" value="1"/>
</dbReference>
<evidence type="ECO:0000256" key="5">
    <source>
        <dbReference type="ARBA" id="ARBA00022679"/>
    </source>
</evidence>
<keyword evidence="6 10" id="KW-0548">Nucleotidyltransferase</keyword>
<dbReference type="PANTHER" id="PTHR30478:SF0">
    <property type="entry name" value="BETA SLIDING CLAMP"/>
    <property type="match status" value="1"/>
</dbReference>
<sequence length="379" mass="42834">MKFIIQREQLMQSVQDVMKAISSRTTIPILTGMKLEVSEEGVKLTGSDSDISIESFIPQEEDGIVYVENIDPGSIVLQAKYFPDIVRKLPQNTVEIESDNHRNVTIRSGNAEFHLNGQDPEEYPQLPQLHTEDSFELPIDLLKNLIRQTVFAVSTSETRPILTGVHVRMENGELEFIATDSHRLASRKIPLDQPEGKNLPPVVIPGKSLTELNKILDDSEDTIEVSVTENQVLFRTKHLYFLSRLLEGNYPETSRLIPEQSKTIVKIDTKELLQSVDRASLLAKENRNNVVRLVTKENNHLEITGNSPEVGNVVEEVTADDVNGEDLKISFSAKYMMDALKAVDYDQVKVEFTGAMRPFLIRPVDDEQILQLILPVRTY</sequence>
<dbReference type="Pfam" id="PF02768">
    <property type="entry name" value="DNA_pol3_beta_3"/>
    <property type="match status" value="1"/>
</dbReference>
<proteinExistence type="inferred from homology"/>
<accession>A0A1I2KHG3</accession>
<dbReference type="GO" id="GO:0003887">
    <property type="term" value="F:DNA-directed DNA polymerase activity"/>
    <property type="evidence" value="ECO:0007669"/>
    <property type="project" value="UniProtKB-UniRule"/>
</dbReference>
<evidence type="ECO:0000256" key="6">
    <source>
        <dbReference type="ARBA" id="ARBA00022695"/>
    </source>
</evidence>
<dbReference type="GO" id="GO:0005737">
    <property type="term" value="C:cytoplasm"/>
    <property type="evidence" value="ECO:0007669"/>
    <property type="project" value="UniProtKB-SubCell"/>
</dbReference>
<evidence type="ECO:0000256" key="8">
    <source>
        <dbReference type="ARBA" id="ARBA00022932"/>
    </source>
</evidence>
<comment type="function">
    <text evidence="10">Confers DNA tethering and processivity to DNA polymerases and other proteins. Acts as a clamp, forming a ring around DNA (a reaction catalyzed by the clamp-loading complex) which diffuses in an ATP-independent manner freely and bidirectionally along dsDNA. Initially characterized for its ability to contact the catalytic subunit of DNA polymerase III (Pol III), a complex, multichain enzyme responsible for most of the replicative synthesis in bacteria; Pol III exhibits 3'-5' exonuclease proofreading activity. The beta chain is required for initiation of replication as well as for processivity of DNA replication.</text>
</comment>
<organism evidence="14 15">
    <name type="scientific">Halobacillus alkaliphilus</name>
    <dbReference type="NCBI Taxonomy" id="396056"/>
    <lineage>
        <taxon>Bacteria</taxon>
        <taxon>Bacillati</taxon>
        <taxon>Bacillota</taxon>
        <taxon>Bacilli</taxon>
        <taxon>Bacillales</taxon>
        <taxon>Bacillaceae</taxon>
        <taxon>Halobacillus</taxon>
    </lineage>
</organism>
<evidence type="ECO:0000313" key="15">
    <source>
        <dbReference type="Proteomes" id="UP000198897"/>
    </source>
</evidence>
<dbReference type="Pfam" id="PF02767">
    <property type="entry name" value="DNA_pol3_beta_2"/>
    <property type="match status" value="1"/>
</dbReference>
<comment type="subunit">
    <text evidence="10">Forms a ring-shaped head-to-tail homodimer around DNA.</text>
</comment>
<dbReference type="Gene3D" id="3.10.150.10">
    <property type="entry name" value="DNA Polymerase III, subunit A, domain 2"/>
    <property type="match status" value="1"/>
</dbReference>
<dbReference type="GO" id="GO:0008408">
    <property type="term" value="F:3'-5' exonuclease activity"/>
    <property type="evidence" value="ECO:0007669"/>
    <property type="project" value="InterPro"/>
</dbReference>